<dbReference type="SUPFAM" id="SSF89550">
    <property type="entry name" value="PHP domain-like"/>
    <property type="match status" value="1"/>
</dbReference>
<feature type="compositionally biased region" description="Acidic residues" evidence="4">
    <location>
        <begin position="251"/>
        <end position="262"/>
    </location>
</feature>
<evidence type="ECO:0000256" key="1">
    <source>
        <dbReference type="ARBA" id="ARBA00004123"/>
    </source>
</evidence>
<accession>A0A1Q3F6E3</accession>
<feature type="region of interest" description="Disordered" evidence="4">
    <location>
        <begin position="251"/>
        <end position="305"/>
    </location>
</feature>
<protein>
    <submittedName>
        <fullName evidence="5">Protein subunit of nuclear ribonuclease p rnase p</fullName>
    </submittedName>
</protein>
<dbReference type="GO" id="GO:0008033">
    <property type="term" value="P:tRNA processing"/>
    <property type="evidence" value="ECO:0007669"/>
    <property type="project" value="UniProtKB-KW"/>
</dbReference>
<dbReference type="Pfam" id="PF01876">
    <property type="entry name" value="RNase_P_p30"/>
    <property type="match status" value="1"/>
</dbReference>
<keyword evidence="3" id="KW-0819">tRNA processing</keyword>
<dbReference type="AlphaFoldDB" id="A0A1Q3F6E3"/>
<feature type="compositionally biased region" description="Basic and acidic residues" evidence="4">
    <location>
        <begin position="295"/>
        <end position="305"/>
    </location>
</feature>
<dbReference type="EMBL" id="GFDL01011910">
    <property type="protein sequence ID" value="JAV23135.1"/>
    <property type="molecule type" value="Transcribed_RNA"/>
</dbReference>
<dbReference type="GO" id="GO:0003723">
    <property type="term" value="F:RNA binding"/>
    <property type="evidence" value="ECO:0007669"/>
    <property type="project" value="TreeGrafter"/>
</dbReference>
<dbReference type="InterPro" id="IPR016195">
    <property type="entry name" value="Pol/histidinol_Pase-like"/>
</dbReference>
<dbReference type="GO" id="GO:0005655">
    <property type="term" value="C:nucleolar ribonuclease P complex"/>
    <property type="evidence" value="ECO:0007669"/>
    <property type="project" value="TreeGrafter"/>
</dbReference>
<dbReference type="InterPro" id="IPR002738">
    <property type="entry name" value="RNase_P_p30"/>
</dbReference>
<sequence length="305" mass="34385">MNKYTGFSDLCVPYTESIKDLKKILKELIELGYKNVAIEQTYDHVNNSGSKKSDPIPPAVDLTSISKELKGKLQLLNRLTIVYSDGSVTLVTNRSANLRAYNLVAVIPTTPDAFNHACQTMPCDIISYNADTVKGKMSRKYYFLAVSRNIMMELKYAPAIVNSNERKDIINRAHKYHSYGKSKNVVISSEARNRFQVRGPYDIANLGLIFGLSEEQSKNAILALPRKILISADARRHGKAGIVVRRNPDVVDSDDYSESELNEEIKTSDSEEEEEEEEDEDCSADEEMFEDEVVEPPKKVAKYDK</sequence>
<evidence type="ECO:0000313" key="5">
    <source>
        <dbReference type="EMBL" id="JAV23135.1"/>
    </source>
</evidence>
<organism evidence="5">
    <name type="scientific">Culex tarsalis</name>
    <name type="common">Encephalitis mosquito</name>
    <dbReference type="NCBI Taxonomy" id="7177"/>
    <lineage>
        <taxon>Eukaryota</taxon>
        <taxon>Metazoa</taxon>
        <taxon>Ecdysozoa</taxon>
        <taxon>Arthropoda</taxon>
        <taxon>Hexapoda</taxon>
        <taxon>Insecta</taxon>
        <taxon>Pterygota</taxon>
        <taxon>Neoptera</taxon>
        <taxon>Endopterygota</taxon>
        <taxon>Diptera</taxon>
        <taxon>Nematocera</taxon>
        <taxon>Culicoidea</taxon>
        <taxon>Culicidae</taxon>
        <taxon>Culicinae</taxon>
        <taxon>Culicini</taxon>
        <taxon>Culex</taxon>
        <taxon>Culex</taxon>
    </lineage>
</organism>
<evidence type="ECO:0000256" key="3">
    <source>
        <dbReference type="ARBA" id="ARBA00022694"/>
    </source>
</evidence>
<feature type="compositionally biased region" description="Acidic residues" evidence="4">
    <location>
        <begin position="270"/>
        <end position="294"/>
    </location>
</feature>
<comment type="similarity">
    <text evidence="2">Belongs to the eukaryotic/archaeal RNase P protein component 3 family.</text>
</comment>
<evidence type="ECO:0000256" key="2">
    <source>
        <dbReference type="ARBA" id="ARBA00007331"/>
    </source>
</evidence>
<name>A0A1Q3F6E3_CULTA</name>
<dbReference type="Gene3D" id="3.20.20.140">
    <property type="entry name" value="Metal-dependent hydrolases"/>
    <property type="match status" value="1"/>
</dbReference>
<dbReference type="PANTHER" id="PTHR13031:SF0">
    <property type="entry name" value="RIBONUCLEASE P PROTEIN SUBUNIT P30"/>
    <property type="match status" value="1"/>
</dbReference>
<reference evidence="5" key="1">
    <citation type="submission" date="2017-01" db="EMBL/GenBank/DDBJ databases">
        <title>A deep insight into the sialotranscriptome of adult male and female Cluex tarsalis mosquitoes.</title>
        <authorList>
            <person name="Ribeiro J.M."/>
            <person name="Moreira F."/>
            <person name="Bernard K.A."/>
            <person name="Calvo E."/>
        </authorList>
    </citation>
    <scope>NUCLEOTIDE SEQUENCE</scope>
    <source>
        <strain evidence="5">Kern County</strain>
        <tissue evidence="5">Salivary glands</tissue>
    </source>
</reference>
<evidence type="ECO:0000256" key="4">
    <source>
        <dbReference type="SAM" id="MobiDB-lite"/>
    </source>
</evidence>
<proteinExistence type="inferred from homology"/>
<dbReference type="PANTHER" id="PTHR13031">
    <property type="entry name" value="RIBONUCLEASE P SUBUNIT P30"/>
    <property type="match status" value="1"/>
</dbReference>
<comment type="subcellular location">
    <subcellularLocation>
        <location evidence="1">Nucleus</location>
    </subcellularLocation>
</comment>